<gene>
    <name evidence="2" type="ORF">SAMN04487965_0684</name>
</gene>
<dbReference type="InterPro" id="IPR000182">
    <property type="entry name" value="GNAT_dom"/>
</dbReference>
<reference evidence="3" key="1">
    <citation type="submission" date="2016-11" db="EMBL/GenBank/DDBJ databases">
        <authorList>
            <person name="Varghese N."/>
            <person name="Submissions S."/>
        </authorList>
    </citation>
    <scope>NUCLEOTIDE SEQUENCE [LARGE SCALE GENOMIC DNA]</scope>
    <source>
        <strain evidence="3">CGMCC 1.7063</strain>
    </source>
</reference>
<protein>
    <submittedName>
        <fullName evidence="2">Acetyltransferase (GNAT) domain-containing protein</fullName>
    </submittedName>
</protein>
<proteinExistence type="predicted"/>
<evidence type="ECO:0000313" key="2">
    <source>
        <dbReference type="EMBL" id="SHE80204.1"/>
    </source>
</evidence>
<dbReference type="Proteomes" id="UP000184170">
    <property type="component" value="Unassembled WGS sequence"/>
</dbReference>
<dbReference type="CDD" id="cd04301">
    <property type="entry name" value="NAT_SF"/>
    <property type="match status" value="1"/>
</dbReference>
<name>A0A1M4WG63_9GAMM</name>
<keyword evidence="2" id="KW-0808">Transferase</keyword>
<dbReference type="EMBL" id="FQVA01000001">
    <property type="protein sequence ID" value="SHE80204.1"/>
    <property type="molecule type" value="Genomic_DNA"/>
</dbReference>
<keyword evidence="3" id="KW-1185">Reference proteome</keyword>
<evidence type="ECO:0000313" key="3">
    <source>
        <dbReference type="Proteomes" id="UP000184170"/>
    </source>
</evidence>
<dbReference type="GO" id="GO:0008080">
    <property type="term" value="F:N-acetyltransferase activity"/>
    <property type="evidence" value="ECO:0007669"/>
    <property type="project" value="InterPro"/>
</dbReference>
<dbReference type="GO" id="GO:1905502">
    <property type="term" value="F:acetyl-CoA binding"/>
    <property type="evidence" value="ECO:0007669"/>
    <property type="project" value="TreeGrafter"/>
</dbReference>
<dbReference type="PANTHER" id="PTHR13538:SF4">
    <property type="entry name" value="N-ALPHA-ACETYLTRANSFERASE 80"/>
    <property type="match status" value="1"/>
</dbReference>
<dbReference type="SUPFAM" id="SSF55729">
    <property type="entry name" value="Acyl-CoA N-acyltransferases (Nat)"/>
    <property type="match status" value="1"/>
</dbReference>
<dbReference type="GO" id="GO:0005737">
    <property type="term" value="C:cytoplasm"/>
    <property type="evidence" value="ECO:0007669"/>
    <property type="project" value="TreeGrafter"/>
</dbReference>
<sequence>MRIENLIERPEAIEQLAQWHYREWAHLYPEQGLQDFIDDLQRSLRSEPIPATWVVTDGTEIWGSASVIEQDMTTNRHLSPWLANVYIHPDKRGQGLGGKLIAAVMEECRQNGLAELFLFTPGQEYFYQTLGWTTLKRERYQGETVSIMTARLQD</sequence>
<dbReference type="Pfam" id="PF13508">
    <property type="entry name" value="Acetyltransf_7"/>
    <property type="match status" value="1"/>
</dbReference>
<dbReference type="InterPro" id="IPR016181">
    <property type="entry name" value="Acyl_CoA_acyltransferase"/>
</dbReference>
<dbReference type="InterPro" id="IPR039840">
    <property type="entry name" value="NAA80"/>
</dbReference>
<evidence type="ECO:0000259" key="1">
    <source>
        <dbReference type="PROSITE" id="PS51186"/>
    </source>
</evidence>
<feature type="domain" description="N-acetyltransferase" evidence="1">
    <location>
        <begin position="1"/>
        <end position="153"/>
    </location>
</feature>
<dbReference type="STRING" id="494016.SAMN04487965_0684"/>
<dbReference type="PROSITE" id="PS51186">
    <property type="entry name" value="GNAT"/>
    <property type="match status" value="1"/>
</dbReference>
<dbReference type="PANTHER" id="PTHR13538">
    <property type="entry name" value="N-ACETYLTRANSFERASE 6"/>
    <property type="match status" value="1"/>
</dbReference>
<dbReference type="Gene3D" id="3.40.630.30">
    <property type="match status" value="1"/>
</dbReference>
<organism evidence="2 3">
    <name type="scientific">Microbulbifer donghaiensis</name>
    <dbReference type="NCBI Taxonomy" id="494016"/>
    <lineage>
        <taxon>Bacteria</taxon>
        <taxon>Pseudomonadati</taxon>
        <taxon>Pseudomonadota</taxon>
        <taxon>Gammaproteobacteria</taxon>
        <taxon>Cellvibrionales</taxon>
        <taxon>Microbulbiferaceae</taxon>
        <taxon>Microbulbifer</taxon>
    </lineage>
</organism>
<dbReference type="AlphaFoldDB" id="A0A1M4WG63"/>
<accession>A0A1M4WG63</accession>